<keyword evidence="2" id="KW-1185">Reference proteome</keyword>
<evidence type="ECO:0000313" key="1">
    <source>
        <dbReference type="EMBL" id="MCZ0703203.1"/>
    </source>
</evidence>
<dbReference type="AlphaFoldDB" id="A0A9J6RCX6"/>
<reference evidence="1" key="1">
    <citation type="submission" date="2022-11" db="EMBL/GenBank/DDBJ databases">
        <title>WGS of Natronobacillus azotifigens 24KS-1, an anaerobic diazotrophic haloalkaliphile from soda-rich habitats.</title>
        <authorList>
            <person name="Sorokin D.Y."/>
            <person name="Merkel A.Y."/>
        </authorList>
    </citation>
    <scope>NUCLEOTIDE SEQUENCE</scope>
    <source>
        <strain evidence="1">24KS-1</strain>
    </source>
</reference>
<comment type="caution">
    <text evidence="1">The sequence shown here is derived from an EMBL/GenBank/DDBJ whole genome shotgun (WGS) entry which is preliminary data.</text>
</comment>
<dbReference type="InterPro" id="IPR021338">
    <property type="entry name" value="DUF2953"/>
</dbReference>
<dbReference type="RefSeq" id="WP_268779975.1">
    <property type="nucleotide sequence ID" value="NZ_JAPRAT010000014.1"/>
</dbReference>
<dbReference type="Pfam" id="PF11167">
    <property type="entry name" value="DUF2953"/>
    <property type="match status" value="1"/>
</dbReference>
<dbReference type="Proteomes" id="UP001084197">
    <property type="component" value="Unassembled WGS sequence"/>
</dbReference>
<protein>
    <submittedName>
        <fullName evidence="1">DUF2953 domain-containing protein</fullName>
    </submittedName>
</protein>
<dbReference type="EMBL" id="JAPRAT010000014">
    <property type="protein sequence ID" value="MCZ0703203.1"/>
    <property type="molecule type" value="Genomic_DNA"/>
</dbReference>
<gene>
    <name evidence="1" type="ORF">OWO01_08260</name>
</gene>
<name>A0A9J6RCX6_9BACI</name>
<sequence length="189" mass="22255">MIWFILSAVVLLLIIIFLVLPCKGDLTVQIQNNNCQLDICVKVLGLTIYRQEKAFSLLQLDVENTDVFQPEKIKKWKRVWKEKQQLFNCFSRMKIQQYSWDTKFGLPDAPDTAIVSSFLWMLKAFIHALLDIQFTLKATPKYEVKPYYHQTFLQSSMQCIFSMRIGQAIHTLITLNKWKKKITTDQEEN</sequence>
<proteinExistence type="predicted"/>
<organism evidence="1 2">
    <name type="scientific">Natronobacillus azotifigens</name>
    <dbReference type="NCBI Taxonomy" id="472978"/>
    <lineage>
        <taxon>Bacteria</taxon>
        <taxon>Bacillati</taxon>
        <taxon>Bacillota</taxon>
        <taxon>Bacilli</taxon>
        <taxon>Bacillales</taxon>
        <taxon>Bacillaceae</taxon>
        <taxon>Natronobacillus</taxon>
    </lineage>
</organism>
<accession>A0A9J6RCX6</accession>
<evidence type="ECO:0000313" key="2">
    <source>
        <dbReference type="Proteomes" id="UP001084197"/>
    </source>
</evidence>